<dbReference type="EMBL" id="AMWN01000004">
    <property type="protein sequence ID" value="EXJ88621.1"/>
    <property type="molecule type" value="Genomic_DNA"/>
</dbReference>
<sequence length="119" mass="12657">MSDFPPVDDLLADLKKDTHNVARSHASEATKTHTQGAMGKLATAIAQHEGAENLQSASNNKIAQIPMTDGPVDKQAIQERLDAQAEAILPSSGEPIPRGSEASRLQSAADQYRLAQEGK</sequence>
<gene>
    <name evidence="2" type="ORF">A1O1_05551</name>
</gene>
<dbReference type="AlphaFoldDB" id="W9YH77"/>
<name>W9YH77_9EURO</name>
<evidence type="ECO:0000256" key="1">
    <source>
        <dbReference type="SAM" id="MobiDB-lite"/>
    </source>
</evidence>
<dbReference type="Proteomes" id="UP000019484">
    <property type="component" value="Unassembled WGS sequence"/>
</dbReference>
<dbReference type="OrthoDB" id="5389267at2759"/>
<accession>W9YH77</accession>
<dbReference type="HOGENOM" id="CLU_2145565_0_0_1"/>
<reference evidence="2 3" key="1">
    <citation type="submission" date="2013-03" db="EMBL/GenBank/DDBJ databases">
        <title>The Genome Sequence of Capronia coronata CBS 617.96.</title>
        <authorList>
            <consortium name="The Broad Institute Genomics Platform"/>
            <person name="Cuomo C."/>
            <person name="de Hoog S."/>
            <person name="Gorbushina A."/>
            <person name="Walker B."/>
            <person name="Young S.K."/>
            <person name="Zeng Q."/>
            <person name="Gargeya S."/>
            <person name="Fitzgerald M."/>
            <person name="Haas B."/>
            <person name="Abouelleil A."/>
            <person name="Allen A.W."/>
            <person name="Alvarado L."/>
            <person name="Arachchi H.M."/>
            <person name="Berlin A.M."/>
            <person name="Chapman S.B."/>
            <person name="Gainer-Dewar J."/>
            <person name="Goldberg J."/>
            <person name="Griggs A."/>
            <person name="Gujja S."/>
            <person name="Hansen M."/>
            <person name="Howarth C."/>
            <person name="Imamovic A."/>
            <person name="Ireland A."/>
            <person name="Larimer J."/>
            <person name="McCowan C."/>
            <person name="Murphy C."/>
            <person name="Pearson M."/>
            <person name="Poon T.W."/>
            <person name="Priest M."/>
            <person name="Roberts A."/>
            <person name="Saif S."/>
            <person name="Shea T."/>
            <person name="Sisk P."/>
            <person name="Sykes S."/>
            <person name="Wortman J."/>
            <person name="Nusbaum C."/>
            <person name="Birren B."/>
        </authorList>
    </citation>
    <scope>NUCLEOTIDE SEQUENCE [LARGE SCALE GENOMIC DNA]</scope>
    <source>
        <strain evidence="2 3">CBS 617.96</strain>
    </source>
</reference>
<proteinExistence type="predicted"/>
<feature type="region of interest" description="Disordered" evidence="1">
    <location>
        <begin position="90"/>
        <end position="119"/>
    </location>
</feature>
<evidence type="ECO:0000313" key="3">
    <source>
        <dbReference type="Proteomes" id="UP000019484"/>
    </source>
</evidence>
<organism evidence="2 3">
    <name type="scientific">Capronia coronata CBS 617.96</name>
    <dbReference type="NCBI Taxonomy" id="1182541"/>
    <lineage>
        <taxon>Eukaryota</taxon>
        <taxon>Fungi</taxon>
        <taxon>Dikarya</taxon>
        <taxon>Ascomycota</taxon>
        <taxon>Pezizomycotina</taxon>
        <taxon>Eurotiomycetes</taxon>
        <taxon>Chaetothyriomycetidae</taxon>
        <taxon>Chaetothyriales</taxon>
        <taxon>Herpotrichiellaceae</taxon>
        <taxon>Capronia</taxon>
    </lineage>
</organism>
<dbReference type="GeneID" id="19160426"/>
<keyword evidence="3" id="KW-1185">Reference proteome</keyword>
<evidence type="ECO:0000313" key="2">
    <source>
        <dbReference type="EMBL" id="EXJ88621.1"/>
    </source>
</evidence>
<comment type="caution">
    <text evidence="2">The sequence shown here is derived from an EMBL/GenBank/DDBJ whole genome shotgun (WGS) entry which is preliminary data.</text>
</comment>
<protein>
    <submittedName>
        <fullName evidence="2">Uncharacterized protein</fullName>
    </submittedName>
</protein>
<dbReference type="RefSeq" id="XP_007724627.1">
    <property type="nucleotide sequence ID" value="XM_007726437.1"/>
</dbReference>